<sequence length="87" mass="9853">MQYSKNLFAQQISGTEYLLRVTDSKLAGELTQRLPGIFGRYIAPPEPIKNDNGEVLEYHFHISGMDLNSFQRHLTTLTPELLNSLSS</sequence>
<dbReference type="AlphaFoldDB" id="N8RD89"/>
<dbReference type="Proteomes" id="UP000018426">
    <property type="component" value="Unassembled WGS sequence"/>
</dbReference>
<proteinExistence type="predicted"/>
<comment type="caution">
    <text evidence="1">The sequence shown here is derived from an EMBL/GenBank/DDBJ whole genome shotgun (WGS) entry which is preliminary data.</text>
</comment>
<dbReference type="HOGENOM" id="CLU_2490767_0_0_6"/>
<evidence type="ECO:0000313" key="1">
    <source>
        <dbReference type="EMBL" id="ENU33388.1"/>
    </source>
</evidence>
<evidence type="ECO:0000313" key="2">
    <source>
        <dbReference type="Proteomes" id="UP000018426"/>
    </source>
</evidence>
<gene>
    <name evidence="1" type="ORF">F989_01590</name>
</gene>
<organism evidence="1 2">
    <name type="scientific">Acinetobacter parvus NIPH 1103</name>
    <dbReference type="NCBI Taxonomy" id="1217671"/>
    <lineage>
        <taxon>Bacteria</taxon>
        <taxon>Pseudomonadati</taxon>
        <taxon>Pseudomonadota</taxon>
        <taxon>Gammaproteobacteria</taxon>
        <taxon>Moraxellales</taxon>
        <taxon>Moraxellaceae</taxon>
        <taxon>Acinetobacter</taxon>
    </lineage>
</organism>
<dbReference type="RefSeq" id="WP_004678918.1">
    <property type="nucleotide sequence ID" value="NZ_KB849226.1"/>
</dbReference>
<reference evidence="1 2" key="1">
    <citation type="submission" date="2013-02" db="EMBL/GenBank/DDBJ databases">
        <title>The Genome Sequence of Acinetobacter parvus NIPH 1103.</title>
        <authorList>
            <consortium name="The Broad Institute Genome Sequencing Platform"/>
            <consortium name="The Broad Institute Genome Sequencing Center for Infectious Disease"/>
            <person name="Cerqueira G."/>
            <person name="Feldgarden M."/>
            <person name="Courvalin P."/>
            <person name="Perichon B."/>
            <person name="Grillot-Courvalin C."/>
            <person name="Clermont D."/>
            <person name="Rocha E."/>
            <person name="Yoon E.-J."/>
            <person name="Nemec A."/>
            <person name="Walker B."/>
            <person name="Young S.K."/>
            <person name="Zeng Q."/>
            <person name="Gargeya S."/>
            <person name="Fitzgerald M."/>
            <person name="Haas B."/>
            <person name="Abouelleil A."/>
            <person name="Alvarado L."/>
            <person name="Arachchi H.M."/>
            <person name="Berlin A.M."/>
            <person name="Chapman S.B."/>
            <person name="Dewar J."/>
            <person name="Goldberg J."/>
            <person name="Griggs A."/>
            <person name="Gujja S."/>
            <person name="Hansen M."/>
            <person name="Howarth C."/>
            <person name="Imamovic A."/>
            <person name="Larimer J."/>
            <person name="McCowan C."/>
            <person name="Murphy C."/>
            <person name="Neiman D."/>
            <person name="Pearson M."/>
            <person name="Priest M."/>
            <person name="Roberts A."/>
            <person name="Saif S."/>
            <person name="Shea T."/>
            <person name="Sisk P."/>
            <person name="Sykes S."/>
            <person name="Wortman J."/>
            <person name="Nusbaum C."/>
            <person name="Birren B."/>
        </authorList>
    </citation>
    <scope>NUCLEOTIDE SEQUENCE [LARGE SCALE GENOMIC DNA]</scope>
    <source>
        <strain evidence="1 2">NIPH 1103</strain>
    </source>
</reference>
<name>N8RD89_9GAMM</name>
<accession>N8RD89</accession>
<dbReference type="EMBL" id="APOL01000025">
    <property type="protein sequence ID" value="ENU33388.1"/>
    <property type="molecule type" value="Genomic_DNA"/>
</dbReference>
<protein>
    <submittedName>
        <fullName evidence="1">Uncharacterized protein</fullName>
    </submittedName>
</protein>